<dbReference type="InterPro" id="IPR029188">
    <property type="entry name" value="Rrp14_N"/>
</dbReference>
<feature type="region of interest" description="Disordered" evidence="5">
    <location>
        <begin position="45"/>
        <end position="117"/>
    </location>
</feature>
<dbReference type="GO" id="GO:0005730">
    <property type="term" value="C:nucleolus"/>
    <property type="evidence" value="ECO:0007669"/>
    <property type="project" value="TreeGrafter"/>
</dbReference>
<organism evidence="8 9">
    <name type="scientific">Coemansia aciculifera</name>
    <dbReference type="NCBI Taxonomy" id="417176"/>
    <lineage>
        <taxon>Eukaryota</taxon>
        <taxon>Fungi</taxon>
        <taxon>Fungi incertae sedis</taxon>
        <taxon>Zoopagomycota</taxon>
        <taxon>Kickxellomycotina</taxon>
        <taxon>Kickxellomycetes</taxon>
        <taxon>Kickxellales</taxon>
        <taxon>Kickxellaceae</taxon>
        <taxon>Coemansia</taxon>
    </lineage>
</organism>
<dbReference type="AlphaFoldDB" id="A0A9W8IRC1"/>
<feature type="domain" description="Ribosomal RNA-processing protein 14 N-terminal" evidence="7">
    <location>
        <begin position="13"/>
        <end position="76"/>
    </location>
</feature>
<evidence type="ECO:0000259" key="6">
    <source>
        <dbReference type="Pfam" id="PF04935"/>
    </source>
</evidence>
<evidence type="ECO:0000256" key="2">
    <source>
        <dbReference type="ARBA" id="ARBA00005904"/>
    </source>
</evidence>
<evidence type="ECO:0008006" key="10">
    <source>
        <dbReference type="Google" id="ProtNLM"/>
    </source>
</evidence>
<proteinExistence type="inferred from homology"/>
<dbReference type="PANTHER" id="PTHR14369">
    <property type="entry name" value="SURFEIT LOCUS PROTEIN 6"/>
    <property type="match status" value="1"/>
</dbReference>
<feature type="domain" description="Ribosomal RNA-processing protein 14/surfeit locus protein 6 C-terminal" evidence="6">
    <location>
        <begin position="183"/>
        <end position="365"/>
    </location>
</feature>
<evidence type="ECO:0000256" key="5">
    <source>
        <dbReference type="SAM" id="MobiDB-lite"/>
    </source>
</evidence>
<feature type="region of interest" description="Disordered" evidence="5">
    <location>
        <begin position="263"/>
        <end position="426"/>
    </location>
</feature>
<sequence>MSAVPSISDIRASLQKHAQTFDSLLSLIPPKFYLPEINKETINARYQKNTKKDMKTKKEAQRQARAAAKAARLDPENRKTVQDMQAEKLEKLTVATPKAKKQPKQPKQAQPKDDNAMDVEDDATDMAKMTFDLGEAKPVEQDKAVVPMAEAGSISALRERLQARIQDLRQKRKAPEDDVSREALLEKRMKRRKNTKEAQAKAKKSGTTPAQEQVLGSKTPNMVKATASGEGAAGTQEVKSSIYFGKLTTGAIMKKKSVHVKQQLAKVESKKREMDELRKVDSAKADQLEERDRWGKALDLAKGEKVKDDPKLLRKTVRRDEQQKKKSSREWHDRKETVATKIKERAQKRETNIKVRVDAKKMKRQGKSKKAIEKAMGASKPGGANKKGPSAGGSKARPGFEGRPSKPGKTGKPSRGGKGGGRGGKK</sequence>
<feature type="compositionally biased region" description="Basic and acidic residues" evidence="5">
    <location>
        <begin position="71"/>
        <end position="91"/>
    </location>
</feature>
<evidence type="ECO:0000256" key="1">
    <source>
        <dbReference type="ARBA" id="ARBA00004123"/>
    </source>
</evidence>
<keyword evidence="4" id="KW-0175">Coiled coil</keyword>
<feature type="region of interest" description="Disordered" evidence="5">
    <location>
        <begin position="187"/>
        <end position="235"/>
    </location>
</feature>
<accession>A0A9W8IRC1</accession>
<evidence type="ECO:0000259" key="7">
    <source>
        <dbReference type="Pfam" id="PF15459"/>
    </source>
</evidence>
<keyword evidence="3" id="KW-0539">Nucleus</keyword>
<feature type="compositionally biased region" description="Basic and acidic residues" evidence="5">
    <location>
        <begin position="50"/>
        <end position="62"/>
    </location>
</feature>
<dbReference type="EMBL" id="JANBUY010000108">
    <property type="protein sequence ID" value="KAJ2863869.1"/>
    <property type="molecule type" value="Genomic_DNA"/>
</dbReference>
<dbReference type="PANTHER" id="PTHR14369:SF0">
    <property type="entry name" value="SURFEIT LOCUS PROTEIN 6"/>
    <property type="match status" value="1"/>
</dbReference>
<feature type="compositionally biased region" description="Gly residues" evidence="5">
    <location>
        <begin position="414"/>
        <end position="426"/>
    </location>
</feature>
<evidence type="ECO:0000313" key="8">
    <source>
        <dbReference type="EMBL" id="KAJ2863869.1"/>
    </source>
</evidence>
<dbReference type="InterPro" id="IPR007019">
    <property type="entry name" value="SURF6"/>
</dbReference>
<feature type="compositionally biased region" description="Basic and acidic residues" evidence="5">
    <location>
        <begin position="267"/>
        <end position="360"/>
    </location>
</feature>
<evidence type="ECO:0000256" key="4">
    <source>
        <dbReference type="SAM" id="Coils"/>
    </source>
</evidence>
<dbReference type="GO" id="GO:0042273">
    <property type="term" value="P:ribosomal large subunit biogenesis"/>
    <property type="evidence" value="ECO:0007669"/>
    <property type="project" value="TreeGrafter"/>
</dbReference>
<evidence type="ECO:0000256" key="3">
    <source>
        <dbReference type="ARBA" id="ARBA00023242"/>
    </source>
</evidence>
<comment type="subcellular location">
    <subcellularLocation>
        <location evidence="1">Nucleus</location>
    </subcellularLocation>
</comment>
<name>A0A9W8IRC1_9FUNG</name>
<dbReference type="GO" id="GO:0003723">
    <property type="term" value="F:RNA binding"/>
    <property type="evidence" value="ECO:0007669"/>
    <property type="project" value="TreeGrafter"/>
</dbReference>
<protein>
    <recommendedName>
        <fullName evidence="10">SURF6-domain-containing protein</fullName>
    </recommendedName>
</protein>
<dbReference type="GO" id="GO:0003677">
    <property type="term" value="F:DNA binding"/>
    <property type="evidence" value="ECO:0007669"/>
    <property type="project" value="TreeGrafter"/>
</dbReference>
<feature type="coiled-coil region" evidence="4">
    <location>
        <begin position="151"/>
        <end position="178"/>
    </location>
</feature>
<dbReference type="InterPro" id="IPR029190">
    <property type="entry name" value="Rrp14/SURF6_C"/>
</dbReference>
<dbReference type="GO" id="GO:0042274">
    <property type="term" value="P:ribosomal small subunit biogenesis"/>
    <property type="evidence" value="ECO:0007669"/>
    <property type="project" value="TreeGrafter"/>
</dbReference>
<comment type="caution">
    <text evidence="8">The sequence shown here is derived from an EMBL/GenBank/DDBJ whole genome shotgun (WGS) entry which is preliminary data.</text>
</comment>
<dbReference type="Pfam" id="PF04935">
    <property type="entry name" value="SURF6"/>
    <property type="match status" value="1"/>
</dbReference>
<dbReference type="Proteomes" id="UP001140074">
    <property type="component" value="Unassembled WGS sequence"/>
</dbReference>
<feature type="compositionally biased region" description="Polar residues" evidence="5">
    <location>
        <begin position="205"/>
        <end position="220"/>
    </location>
</feature>
<evidence type="ECO:0000313" key="9">
    <source>
        <dbReference type="Proteomes" id="UP001140074"/>
    </source>
</evidence>
<dbReference type="Pfam" id="PF15459">
    <property type="entry name" value="RRP14"/>
    <property type="match status" value="1"/>
</dbReference>
<keyword evidence="9" id="KW-1185">Reference proteome</keyword>
<gene>
    <name evidence="8" type="ORF">GGH94_003319</name>
</gene>
<reference evidence="8" key="1">
    <citation type="submission" date="2022-07" db="EMBL/GenBank/DDBJ databases">
        <title>Phylogenomic reconstructions and comparative analyses of Kickxellomycotina fungi.</title>
        <authorList>
            <person name="Reynolds N.K."/>
            <person name="Stajich J.E."/>
            <person name="Barry K."/>
            <person name="Grigoriev I.V."/>
            <person name="Crous P."/>
            <person name="Smith M.E."/>
        </authorList>
    </citation>
    <scope>NUCLEOTIDE SEQUENCE</scope>
    <source>
        <strain evidence="8">RSA 476</strain>
    </source>
</reference>
<comment type="similarity">
    <text evidence="2">Belongs to the SURF6 family.</text>
</comment>